<evidence type="ECO:0000313" key="4">
    <source>
        <dbReference type="Proteomes" id="UP000184035"/>
    </source>
</evidence>
<dbReference type="PROSITE" id="PS50005">
    <property type="entry name" value="TPR"/>
    <property type="match status" value="1"/>
</dbReference>
<sequence length="280" mass="32283">MEKKRTKSILTIDSIILVGAVLITFINVLVGSIIFWIYLIYKAFKHKDLIFGLLGNFAYSKKNYDKALKWYKKAALSNSSKAKIIKSYILVELKEGSLERAKNVFNKIIKSRTFYGHDLYNIKITESLIMWKEKRINDSIDILEKLLKDGENLSIYETLGYMLIANKDYLKALDINNKALEYEPSPVILANLGEIYYKLDKKDKSFEIFKSLIDENVNFSEPFFYCGLILKEKGNLSEAKAMFEKALSFPESFLSTLNLETIKKELSSLDINNTLILNNN</sequence>
<organism evidence="3 4">
    <name type="scientific">Clostridium fallax</name>
    <dbReference type="NCBI Taxonomy" id="1533"/>
    <lineage>
        <taxon>Bacteria</taxon>
        <taxon>Bacillati</taxon>
        <taxon>Bacillota</taxon>
        <taxon>Clostridia</taxon>
        <taxon>Eubacteriales</taxon>
        <taxon>Clostridiaceae</taxon>
        <taxon>Clostridium</taxon>
    </lineage>
</organism>
<dbReference type="SUPFAM" id="SSF81901">
    <property type="entry name" value="HCP-like"/>
    <property type="match status" value="1"/>
</dbReference>
<feature type="repeat" description="TPR" evidence="1">
    <location>
        <begin position="153"/>
        <end position="186"/>
    </location>
</feature>
<feature type="transmembrane region" description="Helical" evidence="2">
    <location>
        <begin position="12"/>
        <end position="41"/>
    </location>
</feature>
<keyword evidence="2" id="KW-1133">Transmembrane helix</keyword>
<dbReference type="Pfam" id="PF13174">
    <property type="entry name" value="TPR_6"/>
    <property type="match status" value="1"/>
</dbReference>
<dbReference type="InterPro" id="IPR019734">
    <property type="entry name" value="TPR_rpt"/>
</dbReference>
<dbReference type="Pfam" id="PF13181">
    <property type="entry name" value="TPR_8"/>
    <property type="match status" value="2"/>
</dbReference>
<accession>A0A1M4WVN3</accession>
<keyword evidence="4" id="KW-1185">Reference proteome</keyword>
<reference evidence="3 4" key="1">
    <citation type="submission" date="2016-11" db="EMBL/GenBank/DDBJ databases">
        <authorList>
            <person name="Jaros S."/>
            <person name="Januszkiewicz K."/>
            <person name="Wedrychowicz H."/>
        </authorList>
    </citation>
    <scope>NUCLEOTIDE SEQUENCE [LARGE SCALE GENOMIC DNA]</scope>
    <source>
        <strain evidence="3 4">DSM 2631</strain>
    </source>
</reference>
<protein>
    <submittedName>
        <fullName evidence="3">Tetratricopeptide repeat-containing protein</fullName>
    </submittedName>
</protein>
<keyword evidence="2" id="KW-0472">Membrane</keyword>
<dbReference type="STRING" id="1533.SAMN05443638_11437"/>
<dbReference type="PANTHER" id="PTHR12558">
    <property type="entry name" value="CELL DIVISION CYCLE 16,23,27"/>
    <property type="match status" value="1"/>
</dbReference>
<dbReference type="AlphaFoldDB" id="A0A1M4WVN3"/>
<dbReference type="InterPro" id="IPR011990">
    <property type="entry name" value="TPR-like_helical_dom_sf"/>
</dbReference>
<keyword evidence="2" id="KW-0812">Transmembrane</keyword>
<dbReference type="RefSeq" id="WP_072896152.1">
    <property type="nucleotide sequence ID" value="NZ_FQVM01000014.1"/>
</dbReference>
<gene>
    <name evidence="3" type="ORF">SAMN05443638_11437</name>
</gene>
<dbReference type="PANTHER" id="PTHR12558:SF13">
    <property type="entry name" value="CELL DIVISION CYCLE PROTEIN 27 HOMOLOG"/>
    <property type="match status" value="1"/>
</dbReference>
<dbReference type="OrthoDB" id="369370at2"/>
<dbReference type="SMART" id="SM00028">
    <property type="entry name" value="TPR"/>
    <property type="match status" value="4"/>
</dbReference>
<evidence type="ECO:0000256" key="2">
    <source>
        <dbReference type="SAM" id="Phobius"/>
    </source>
</evidence>
<dbReference type="Proteomes" id="UP000184035">
    <property type="component" value="Unassembled WGS sequence"/>
</dbReference>
<dbReference type="EMBL" id="FQVM01000014">
    <property type="protein sequence ID" value="SHE85217.1"/>
    <property type="molecule type" value="Genomic_DNA"/>
</dbReference>
<evidence type="ECO:0000313" key="3">
    <source>
        <dbReference type="EMBL" id="SHE85217.1"/>
    </source>
</evidence>
<evidence type="ECO:0000256" key="1">
    <source>
        <dbReference type="PROSITE-ProRule" id="PRU00339"/>
    </source>
</evidence>
<name>A0A1M4WVN3_9CLOT</name>
<proteinExistence type="predicted"/>
<dbReference type="Gene3D" id="1.25.40.10">
    <property type="entry name" value="Tetratricopeptide repeat domain"/>
    <property type="match status" value="2"/>
</dbReference>
<keyword evidence="1" id="KW-0802">TPR repeat</keyword>